<feature type="domain" description="Fibrobacter succinogenes major paralogous" evidence="2">
    <location>
        <begin position="98"/>
        <end position="312"/>
    </location>
</feature>
<evidence type="ECO:0000256" key="1">
    <source>
        <dbReference type="SAM" id="MobiDB-lite"/>
    </source>
</evidence>
<proteinExistence type="predicted"/>
<reference evidence="3 4" key="1">
    <citation type="submission" date="2017-08" db="EMBL/GenBank/DDBJ databases">
        <authorList>
            <person name="de Groot N.N."/>
        </authorList>
    </citation>
    <scope>NUCLEOTIDE SEQUENCE [LARGE SCALE GENOMIC DNA]</scope>
    <source>
        <strain evidence="3 4">HM2</strain>
    </source>
</reference>
<dbReference type="AlphaFoldDB" id="A0A380S5H1"/>
<dbReference type="RefSeq" id="WP_109572718.1">
    <property type="nucleotide sequence ID" value="NZ_UHJL01000002.1"/>
</dbReference>
<gene>
    <name evidence="3" type="ORF">SAMN05661053_1547</name>
</gene>
<dbReference type="Proteomes" id="UP000255423">
    <property type="component" value="Unassembled WGS sequence"/>
</dbReference>
<dbReference type="Pfam" id="PF09603">
    <property type="entry name" value="Fib_succ_major"/>
    <property type="match status" value="1"/>
</dbReference>
<evidence type="ECO:0000313" key="4">
    <source>
        <dbReference type="Proteomes" id="UP000255423"/>
    </source>
</evidence>
<feature type="region of interest" description="Disordered" evidence="1">
    <location>
        <begin position="49"/>
        <end position="69"/>
    </location>
</feature>
<organism evidence="3 4">
    <name type="scientific">Fibrobacter succinogenes</name>
    <name type="common">Bacteroides succinogenes</name>
    <dbReference type="NCBI Taxonomy" id="833"/>
    <lineage>
        <taxon>Bacteria</taxon>
        <taxon>Pseudomonadati</taxon>
        <taxon>Fibrobacterota</taxon>
        <taxon>Fibrobacteria</taxon>
        <taxon>Fibrobacterales</taxon>
        <taxon>Fibrobacteraceae</taxon>
        <taxon>Fibrobacter</taxon>
    </lineage>
</organism>
<evidence type="ECO:0000313" key="3">
    <source>
        <dbReference type="EMBL" id="SUQ24154.1"/>
    </source>
</evidence>
<dbReference type="EMBL" id="UHJL01000002">
    <property type="protein sequence ID" value="SUQ24154.1"/>
    <property type="molecule type" value="Genomic_DNA"/>
</dbReference>
<sequence>MRNVFFCLLIGILFWGCSDENPSSSFAENSSCSAIEAFSSSIEDVESSSDIAKSSSSNEVSTSSSEISSSSLEQSSSSIYVSHGVMTDKRDGQIYKTVTIGNQTWMAENLNYAYPLSLKGLDSASYCYNNDPENCIKYGRLYTWAAAMDSIAYFKEENDNCLKSCTHDCEKCGFGVNWQIGTNFEKYKGFNILGDCPENWHIPSVNEWFILLDLVNTIDLKSTSGWIDDGNGTDIFGFGLLPAGTKKNQDKNNNIGEITCFWTPLQGTNVLDETGTNNYYEIAGVFCFSSKSGNAAYKGEDKTSALSVRCVKDSTEAE</sequence>
<dbReference type="InterPro" id="IPR011871">
    <property type="entry name" value="Fib_succ_major"/>
</dbReference>
<dbReference type="NCBIfam" id="TIGR02145">
    <property type="entry name" value="Fib_succ_major"/>
    <property type="match status" value="1"/>
</dbReference>
<accession>A0A380S5H1</accession>
<name>A0A380S5H1_FIBSU</name>
<protein>
    <submittedName>
        <fullName evidence="3">Major paralogous domain-containing protein</fullName>
    </submittedName>
</protein>
<evidence type="ECO:0000259" key="2">
    <source>
        <dbReference type="Pfam" id="PF09603"/>
    </source>
</evidence>